<evidence type="ECO:0000256" key="6">
    <source>
        <dbReference type="ARBA" id="ARBA00023139"/>
    </source>
</evidence>
<proteinExistence type="inferred from homology"/>
<dbReference type="PROSITE" id="PS51257">
    <property type="entry name" value="PROKAR_LIPOPROTEIN"/>
    <property type="match status" value="1"/>
</dbReference>
<sequence>MKINIALPLLLIVSILLTGCLPHESVEEVALVNLAGVDYVDEEYKKGTVAIHHYGRTKEEIPSEQYLSYTAKSLKEIASGLESKSPRPIRMGKLSFSLYGEELARNDLSDSIDMLARDPHIGRDVYLGIVAGDTQELMEKKYSENETTARYLIGLMEQNEKNNFPTTNLHRFLFAYYGKGMDGFLPYLKSEGDEVKIAGVALFKEALMVDVIPFTDVFTFKMLIENFNQGVQAIEFKDKNVVMENIGSRVKYKLEGNNNKPKFIININITGIVSEISDVGSLEAKTLTPEFEKEFSKYFERNGKKMLAKFQEGKIDPLGLGKILKNRRGNFDKKVWEQQYPTVPIELNIKVNIVESGISA</sequence>
<dbReference type="Pfam" id="PF05504">
    <property type="entry name" value="Spore_GerAC"/>
    <property type="match status" value="1"/>
</dbReference>
<name>A0ABQ1PKW6_9BACI</name>
<keyword evidence="5" id="KW-0472">Membrane</keyword>
<dbReference type="EMBL" id="BMCJ01000006">
    <property type="protein sequence ID" value="GGC98569.1"/>
    <property type="molecule type" value="Genomic_DNA"/>
</dbReference>
<comment type="subcellular location">
    <subcellularLocation>
        <location evidence="1">Membrane</location>
        <topology evidence="1">Lipid-anchor</topology>
    </subcellularLocation>
</comment>
<evidence type="ECO:0000259" key="9">
    <source>
        <dbReference type="Pfam" id="PF25198"/>
    </source>
</evidence>
<dbReference type="Gene3D" id="3.30.300.210">
    <property type="entry name" value="Nutrient germinant receptor protein C, domain 3"/>
    <property type="match status" value="1"/>
</dbReference>
<dbReference type="InterPro" id="IPR046953">
    <property type="entry name" value="Spore_GerAC-like_C"/>
</dbReference>
<dbReference type="PANTHER" id="PTHR35789:SF1">
    <property type="entry name" value="SPORE GERMINATION PROTEIN B3"/>
    <property type="match status" value="1"/>
</dbReference>
<keyword evidence="4" id="KW-0732">Signal</keyword>
<keyword evidence="11" id="KW-1185">Reference proteome</keyword>
<dbReference type="RefSeq" id="WP_062440081.1">
    <property type="nucleotide sequence ID" value="NZ_BMCJ01000006.1"/>
</dbReference>
<organism evidence="10 11">
    <name type="scientific">Thalassobacillus devorans</name>
    <dbReference type="NCBI Taxonomy" id="279813"/>
    <lineage>
        <taxon>Bacteria</taxon>
        <taxon>Bacillati</taxon>
        <taxon>Bacillota</taxon>
        <taxon>Bacilli</taxon>
        <taxon>Bacillales</taxon>
        <taxon>Bacillaceae</taxon>
        <taxon>Thalassobacillus</taxon>
    </lineage>
</organism>
<feature type="domain" description="Spore germination GerAC-like C-terminal" evidence="8">
    <location>
        <begin position="199"/>
        <end position="357"/>
    </location>
</feature>
<evidence type="ECO:0000259" key="8">
    <source>
        <dbReference type="Pfam" id="PF05504"/>
    </source>
</evidence>
<dbReference type="NCBIfam" id="TIGR02887">
    <property type="entry name" value="spore_ger_x_C"/>
    <property type="match status" value="1"/>
</dbReference>
<accession>A0ABQ1PKW6</accession>
<keyword evidence="3" id="KW-0309">Germination</keyword>
<evidence type="ECO:0000256" key="5">
    <source>
        <dbReference type="ARBA" id="ARBA00023136"/>
    </source>
</evidence>
<gene>
    <name evidence="10" type="primary">gerHC</name>
    <name evidence="10" type="ORF">GCM10007216_31700</name>
</gene>
<evidence type="ECO:0000313" key="11">
    <source>
        <dbReference type="Proteomes" id="UP000619534"/>
    </source>
</evidence>
<reference evidence="11" key="1">
    <citation type="journal article" date="2019" name="Int. J. Syst. Evol. Microbiol.">
        <title>The Global Catalogue of Microorganisms (GCM) 10K type strain sequencing project: providing services to taxonomists for standard genome sequencing and annotation.</title>
        <authorList>
            <consortium name="The Broad Institute Genomics Platform"/>
            <consortium name="The Broad Institute Genome Sequencing Center for Infectious Disease"/>
            <person name="Wu L."/>
            <person name="Ma J."/>
        </authorList>
    </citation>
    <scope>NUCLEOTIDE SEQUENCE [LARGE SCALE GENOMIC DNA]</scope>
    <source>
        <strain evidence="11">CCM 7282</strain>
    </source>
</reference>
<dbReference type="Pfam" id="PF25198">
    <property type="entry name" value="Spore_GerAC_N"/>
    <property type="match status" value="1"/>
</dbReference>
<dbReference type="InterPro" id="IPR057336">
    <property type="entry name" value="GerAC_N"/>
</dbReference>
<dbReference type="InterPro" id="IPR008844">
    <property type="entry name" value="Spore_GerAC-like"/>
</dbReference>
<comment type="caution">
    <text evidence="10">The sequence shown here is derived from an EMBL/GenBank/DDBJ whole genome shotgun (WGS) entry which is preliminary data.</text>
</comment>
<evidence type="ECO:0000256" key="1">
    <source>
        <dbReference type="ARBA" id="ARBA00004635"/>
    </source>
</evidence>
<evidence type="ECO:0000256" key="3">
    <source>
        <dbReference type="ARBA" id="ARBA00022544"/>
    </source>
</evidence>
<comment type="similarity">
    <text evidence="2">Belongs to the GerABKC lipoprotein family.</text>
</comment>
<evidence type="ECO:0000313" key="10">
    <source>
        <dbReference type="EMBL" id="GGC98569.1"/>
    </source>
</evidence>
<keyword evidence="7" id="KW-0449">Lipoprotein</keyword>
<dbReference type="Proteomes" id="UP000619534">
    <property type="component" value="Unassembled WGS sequence"/>
</dbReference>
<keyword evidence="6" id="KW-0564">Palmitate</keyword>
<evidence type="ECO:0000256" key="7">
    <source>
        <dbReference type="ARBA" id="ARBA00023288"/>
    </source>
</evidence>
<evidence type="ECO:0000256" key="2">
    <source>
        <dbReference type="ARBA" id="ARBA00007886"/>
    </source>
</evidence>
<evidence type="ECO:0000256" key="4">
    <source>
        <dbReference type="ARBA" id="ARBA00022729"/>
    </source>
</evidence>
<feature type="domain" description="Spore germination protein N-terminal" evidence="9">
    <location>
        <begin position="25"/>
        <end position="189"/>
    </location>
</feature>
<dbReference type="PANTHER" id="PTHR35789">
    <property type="entry name" value="SPORE GERMINATION PROTEIN B3"/>
    <property type="match status" value="1"/>
</dbReference>
<protein>
    <submittedName>
        <fullName evidence="10">Germination protein</fullName>
    </submittedName>
</protein>
<dbReference type="InterPro" id="IPR038501">
    <property type="entry name" value="Spore_GerAC_C_sf"/>
</dbReference>